<sequence length="117" mass="12914">MARRPAGRARPEYCARFEATETCYERLDRCRSTAILTVAKCMDGLSISETGIANDKPTPQNQTSVEDGSARAQRGPGRAEACLLFRPRAPPEKAPIPLFKRFSANGAHRRPHILMAC</sequence>
<keyword evidence="3" id="KW-1185">Reference proteome</keyword>
<reference evidence="2 3" key="1">
    <citation type="journal article" date="2019" name="Commun. Biol.">
        <title>The bagworm genome reveals a unique fibroin gene that provides high tensile strength.</title>
        <authorList>
            <person name="Kono N."/>
            <person name="Nakamura H."/>
            <person name="Ohtoshi R."/>
            <person name="Tomita M."/>
            <person name="Numata K."/>
            <person name="Arakawa K."/>
        </authorList>
    </citation>
    <scope>NUCLEOTIDE SEQUENCE [LARGE SCALE GENOMIC DNA]</scope>
</reference>
<evidence type="ECO:0000313" key="2">
    <source>
        <dbReference type="EMBL" id="GBP87204.1"/>
    </source>
</evidence>
<evidence type="ECO:0000313" key="3">
    <source>
        <dbReference type="Proteomes" id="UP000299102"/>
    </source>
</evidence>
<protein>
    <submittedName>
        <fullName evidence="2">Uncharacterized protein</fullName>
    </submittedName>
</protein>
<proteinExistence type="predicted"/>
<comment type="caution">
    <text evidence="2">The sequence shown here is derived from an EMBL/GenBank/DDBJ whole genome shotgun (WGS) entry which is preliminary data.</text>
</comment>
<dbReference type="EMBL" id="BGZK01001844">
    <property type="protein sequence ID" value="GBP87204.1"/>
    <property type="molecule type" value="Genomic_DNA"/>
</dbReference>
<name>A0A4C1ZJA5_EUMVA</name>
<dbReference type="Proteomes" id="UP000299102">
    <property type="component" value="Unassembled WGS sequence"/>
</dbReference>
<evidence type="ECO:0000256" key="1">
    <source>
        <dbReference type="SAM" id="MobiDB-lite"/>
    </source>
</evidence>
<accession>A0A4C1ZJA5</accession>
<feature type="region of interest" description="Disordered" evidence="1">
    <location>
        <begin position="49"/>
        <end position="74"/>
    </location>
</feature>
<feature type="compositionally biased region" description="Polar residues" evidence="1">
    <location>
        <begin position="49"/>
        <end position="66"/>
    </location>
</feature>
<dbReference type="AlphaFoldDB" id="A0A4C1ZJA5"/>
<gene>
    <name evidence="2" type="ORF">EVAR_67055_1</name>
</gene>
<organism evidence="2 3">
    <name type="scientific">Eumeta variegata</name>
    <name type="common">Bagworm moth</name>
    <name type="synonym">Eumeta japonica</name>
    <dbReference type="NCBI Taxonomy" id="151549"/>
    <lineage>
        <taxon>Eukaryota</taxon>
        <taxon>Metazoa</taxon>
        <taxon>Ecdysozoa</taxon>
        <taxon>Arthropoda</taxon>
        <taxon>Hexapoda</taxon>
        <taxon>Insecta</taxon>
        <taxon>Pterygota</taxon>
        <taxon>Neoptera</taxon>
        <taxon>Endopterygota</taxon>
        <taxon>Lepidoptera</taxon>
        <taxon>Glossata</taxon>
        <taxon>Ditrysia</taxon>
        <taxon>Tineoidea</taxon>
        <taxon>Psychidae</taxon>
        <taxon>Oiketicinae</taxon>
        <taxon>Eumeta</taxon>
    </lineage>
</organism>